<dbReference type="EMBL" id="CAJNOJ010000557">
    <property type="protein sequence ID" value="CAF1484031.1"/>
    <property type="molecule type" value="Genomic_DNA"/>
</dbReference>
<dbReference type="OrthoDB" id="429813at2759"/>
<evidence type="ECO:0000313" key="2">
    <source>
        <dbReference type="EMBL" id="CAF1484031.1"/>
    </source>
</evidence>
<protein>
    <recommendedName>
        <fullName evidence="1">Thioester reductase (TE) domain-containing protein</fullName>
    </recommendedName>
</protein>
<dbReference type="SUPFAM" id="SSF51735">
    <property type="entry name" value="NAD(P)-binding Rossmann-fold domains"/>
    <property type="match status" value="1"/>
</dbReference>
<dbReference type="Pfam" id="PF07993">
    <property type="entry name" value="NAD_binding_4"/>
    <property type="match status" value="1"/>
</dbReference>
<gene>
    <name evidence="2" type="ORF">EDS130_LOCUS41611</name>
</gene>
<feature type="domain" description="Thioester reductase (TE)" evidence="1">
    <location>
        <begin position="67"/>
        <end position="260"/>
    </location>
</feature>
<proteinExistence type="predicted"/>
<name>A0A815S0F1_ADIRI</name>
<dbReference type="InterPro" id="IPR013120">
    <property type="entry name" value="FAR_NAD-bd"/>
</dbReference>
<sequence length="415" mass="48262">MIDGRFEEATVIDTNTLYKITGTCKEGSVEQLVYDNRVDYHLTTIKCASYYYRDFIVRLMIKKSVLITGVTGYVGIHLLSRLVRQSNIDRIFCVTRYKDHNSFWSAIKSQANQFNITMDVSDIKPKLDIVNIDLAQNQNSILPGLQKFKQSVKEVHHLACDGNYGHSLEYFQPWINTTKELIQFCMDSTHTKSLYAVGSYGQHIIDSINNDEDYYWINGYFKYKRWLYNYMLEKIDEGLQGILIEPGVVVGTIDPGQKYSFWRITRIFAATGYAFNYPMVFTPMDMLIDNYILAQNHPNECPKVISPLIPKYLYVNKAVQKLLPDLKMIEYEKFRVLMQHVMPDKAKYFGPNFLRSIYGPKLIATFHPFYDTTKYVSKDTTDYLSSCKSLTDAVEQGFTDRNKYISALEKKHYLV</sequence>
<organism evidence="2 3">
    <name type="scientific">Adineta ricciae</name>
    <name type="common">Rotifer</name>
    <dbReference type="NCBI Taxonomy" id="249248"/>
    <lineage>
        <taxon>Eukaryota</taxon>
        <taxon>Metazoa</taxon>
        <taxon>Spiralia</taxon>
        <taxon>Gnathifera</taxon>
        <taxon>Rotifera</taxon>
        <taxon>Eurotatoria</taxon>
        <taxon>Bdelloidea</taxon>
        <taxon>Adinetida</taxon>
        <taxon>Adinetidae</taxon>
        <taxon>Adineta</taxon>
    </lineage>
</organism>
<evidence type="ECO:0000313" key="3">
    <source>
        <dbReference type="Proteomes" id="UP000663852"/>
    </source>
</evidence>
<accession>A0A815S0F1</accession>
<dbReference type="Gene3D" id="3.40.50.720">
    <property type="entry name" value="NAD(P)-binding Rossmann-like Domain"/>
    <property type="match status" value="1"/>
</dbReference>
<comment type="caution">
    <text evidence="2">The sequence shown here is derived from an EMBL/GenBank/DDBJ whole genome shotgun (WGS) entry which is preliminary data.</text>
</comment>
<dbReference type="AlphaFoldDB" id="A0A815S0F1"/>
<evidence type="ECO:0000259" key="1">
    <source>
        <dbReference type="Pfam" id="PF07993"/>
    </source>
</evidence>
<dbReference type="Proteomes" id="UP000663852">
    <property type="component" value="Unassembled WGS sequence"/>
</dbReference>
<reference evidence="2" key="1">
    <citation type="submission" date="2021-02" db="EMBL/GenBank/DDBJ databases">
        <authorList>
            <person name="Nowell W R."/>
        </authorList>
    </citation>
    <scope>NUCLEOTIDE SEQUENCE</scope>
</reference>
<dbReference type="InterPro" id="IPR036291">
    <property type="entry name" value="NAD(P)-bd_dom_sf"/>
</dbReference>